<dbReference type="InterPro" id="IPR008966">
    <property type="entry name" value="Adhesion_dom_sf"/>
</dbReference>
<evidence type="ECO:0000259" key="2">
    <source>
        <dbReference type="Pfam" id="PF00419"/>
    </source>
</evidence>
<proteinExistence type="predicted"/>
<dbReference type="Pfam" id="PF00419">
    <property type="entry name" value="Fimbrial"/>
    <property type="match status" value="1"/>
</dbReference>
<dbReference type="GO" id="GO:0043709">
    <property type="term" value="P:cell adhesion involved in single-species biofilm formation"/>
    <property type="evidence" value="ECO:0007669"/>
    <property type="project" value="TreeGrafter"/>
</dbReference>
<evidence type="ECO:0000313" key="3">
    <source>
        <dbReference type="EMBL" id="RSK67192.1"/>
    </source>
</evidence>
<protein>
    <submittedName>
        <fullName evidence="3">Type 1 fimbrial protein</fullName>
    </submittedName>
</protein>
<dbReference type="InterPro" id="IPR036937">
    <property type="entry name" value="Adhesion_dom_fimbrial_sf"/>
</dbReference>
<dbReference type="RefSeq" id="WP_125914523.1">
    <property type="nucleotide sequence ID" value="NZ_RWHU01000004.1"/>
</dbReference>
<name>A0A3R9W0Z7_9ENTR</name>
<organism evidence="3 4">
    <name type="scientific">Enterobacter huaxiensis</name>
    <dbReference type="NCBI Taxonomy" id="2494702"/>
    <lineage>
        <taxon>Bacteria</taxon>
        <taxon>Pseudomonadati</taxon>
        <taxon>Pseudomonadota</taxon>
        <taxon>Gammaproteobacteria</taxon>
        <taxon>Enterobacterales</taxon>
        <taxon>Enterobacteriaceae</taxon>
        <taxon>Enterobacter</taxon>
    </lineage>
</organism>
<comment type="caution">
    <text evidence="3">The sequence shown here is derived from an EMBL/GenBank/DDBJ whole genome shotgun (WGS) entry which is preliminary data.</text>
</comment>
<gene>
    <name evidence="3" type="ORF">EJE24_11495</name>
</gene>
<dbReference type="SUPFAM" id="SSF49401">
    <property type="entry name" value="Bacterial adhesins"/>
    <property type="match status" value="1"/>
</dbReference>
<dbReference type="PANTHER" id="PTHR33420:SF27">
    <property type="entry name" value="PROTEIN FIMG"/>
    <property type="match status" value="1"/>
</dbReference>
<dbReference type="InterPro" id="IPR050263">
    <property type="entry name" value="Bact_Fimbrial_Adh_Pro"/>
</dbReference>
<keyword evidence="1" id="KW-0732">Signal</keyword>
<feature type="signal peptide" evidence="1">
    <location>
        <begin position="1"/>
        <end position="33"/>
    </location>
</feature>
<dbReference type="PANTHER" id="PTHR33420">
    <property type="entry name" value="FIMBRIAL SUBUNIT ELFA-RELATED"/>
    <property type="match status" value="1"/>
</dbReference>
<evidence type="ECO:0000313" key="4">
    <source>
        <dbReference type="Proteomes" id="UP000276389"/>
    </source>
</evidence>
<feature type="chain" id="PRO_5018581408" evidence="1">
    <location>
        <begin position="34"/>
        <end position="181"/>
    </location>
</feature>
<reference evidence="3 4" key="1">
    <citation type="submission" date="2018-12" db="EMBL/GenBank/DDBJ databases">
        <title>The Genome Submission of two Enterobacter spp. strains.</title>
        <authorList>
            <person name="Wu W."/>
            <person name="Wei L."/>
            <person name="Feng Y."/>
            <person name="Zong Z."/>
        </authorList>
    </citation>
    <scope>NUCLEOTIDE SEQUENCE [LARGE SCALE GENOMIC DNA]</scope>
    <source>
        <strain evidence="3 4">WCHEHu045002</strain>
    </source>
</reference>
<dbReference type="GO" id="GO:0009289">
    <property type="term" value="C:pilus"/>
    <property type="evidence" value="ECO:0007669"/>
    <property type="project" value="InterPro"/>
</dbReference>
<dbReference type="AlphaFoldDB" id="A0A3R9W0Z7"/>
<accession>A0A3R9W0Z7</accession>
<feature type="domain" description="Fimbrial-type adhesion" evidence="2">
    <location>
        <begin position="38"/>
        <end position="181"/>
    </location>
</feature>
<dbReference type="Gene3D" id="2.60.40.1090">
    <property type="entry name" value="Fimbrial-type adhesion domain"/>
    <property type="match status" value="1"/>
</dbReference>
<evidence type="ECO:0000256" key="1">
    <source>
        <dbReference type="SAM" id="SignalP"/>
    </source>
</evidence>
<dbReference type="EMBL" id="RWHU01000004">
    <property type="protein sequence ID" value="RSK67192.1"/>
    <property type="molecule type" value="Genomic_DNA"/>
</dbReference>
<dbReference type="InterPro" id="IPR000259">
    <property type="entry name" value="Adhesion_dom_fimbrial"/>
</dbReference>
<sequence>MVKEAMVNVNNMGKMPALMLWLAAVVLSSPASADTQLNITGNIKASPCSIDLPSGGLNVDLGQKIQASSLAEPGSSTDWKPFSIVLSECPVSTTVATMTLNGTADDVESSMYANTGTASQVQIEVQNSAGTPLGNAAQMQQNIDSASRSTTFNMLARIYTAQGNATPGTIVGTMQVTFTYQ</sequence>
<dbReference type="Proteomes" id="UP000276389">
    <property type="component" value="Unassembled WGS sequence"/>
</dbReference>